<dbReference type="Proteomes" id="UP001330812">
    <property type="component" value="Chromosome"/>
</dbReference>
<keyword evidence="3" id="KW-1185">Reference proteome</keyword>
<evidence type="ECO:0000313" key="3">
    <source>
        <dbReference type="Proteomes" id="UP001330812"/>
    </source>
</evidence>
<feature type="domain" description="HTH marR-type" evidence="1">
    <location>
        <begin position="14"/>
        <end position="150"/>
    </location>
</feature>
<organism evidence="2 3">
    <name type="scientific">Amycolatopsis rhabdoformis</name>
    <dbReference type="NCBI Taxonomy" id="1448059"/>
    <lineage>
        <taxon>Bacteria</taxon>
        <taxon>Bacillati</taxon>
        <taxon>Actinomycetota</taxon>
        <taxon>Actinomycetes</taxon>
        <taxon>Pseudonocardiales</taxon>
        <taxon>Pseudonocardiaceae</taxon>
        <taxon>Amycolatopsis</taxon>
    </lineage>
</organism>
<dbReference type="InterPro" id="IPR036388">
    <property type="entry name" value="WH-like_DNA-bd_sf"/>
</dbReference>
<dbReference type="RefSeq" id="WP_326835275.1">
    <property type="nucleotide sequence ID" value="NZ_CP142149.1"/>
</dbReference>
<dbReference type="PROSITE" id="PS50995">
    <property type="entry name" value="HTH_MARR_2"/>
    <property type="match status" value="1"/>
</dbReference>
<name>A0ABZ1IFI9_9PSEU</name>
<evidence type="ECO:0000259" key="1">
    <source>
        <dbReference type="PROSITE" id="PS50995"/>
    </source>
</evidence>
<gene>
    <name evidence="2" type="ORF">VSH64_10165</name>
</gene>
<evidence type="ECO:0000313" key="2">
    <source>
        <dbReference type="EMBL" id="WSE32468.1"/>
    </source>
</evidence>
<protein>
    <submittedName>
        <fullName evidence="2">MarR family transcriptional regulator</fullName>
    </submittedName>
</protein>
<dbReference type="SMART" id="SM00347">
    <property type="entry name" value="HTH_MARR"/>
    <property type="match status" value="1"/>
</dbReference>
<reference evidence="2 3" key="1">
    <citation type="journal article" date="2015" name="Int. J. Syst. Evol. Microbiol.">
        <title>Amycolatopsis rhabdoformis sp. nov., an actinomycete isolated from a tropical forest soil.</title>
        <authorList>
            <person name="Souza W.R."/>
            <person name="Silva R.E."/>
            <person name="Goodfellow M."/>
            <person name="Busarakam K."/>
            <person name="Figueiro F.S."/>
            <person name="Ferreira D."/>
            <person name="Rodrigues-Filho E."/>
            <person name="Moraes L.A.B."/>
            <person name="Zucchi T.D."/>
        </authorList>
    </citation>
    <scope>NUCLEOTIDE SEQUENCE [LARGE SCALE GENOMIC DNA]</scope>
    <source>
        <strain evidence="2 3">NCIMB 14900</strain>
    </source>
</reference>
<proteinExistence type="predicted"/>
<dbReference type="Gene3D" id="1.10.10.10">
    <property type="entry name" value="Winged helix-like DNA-binding domain superfamily/Winged helix DNA-binding domain"/>
    <property type="match status" value="1"/>
</dbReference>
<dbReference type="InterPro" id="IPR039422">
    <property type="entry name" value="MarR/SlyA-like"/>
</dbReference>
<dbReference type="Pfam" id="PF01047">
    <property type="entry name" value="MarR"/>
    <property type="match status" value="1"/>
</dbReference>
<accession>A0ABZ1IFI9</accession>
<sequence>MTKADETPWLTDEERVAWFTLASLVTRLDTALDTQLRRDAGVRHFDYVVLATLSDAPERTMRMSELAALASGSLPRLSQVVTRLEAKGWLRRTPDPTNGRYTLATLTDTGHAAVTAAAPTHVREVRRLVFDPLTKAQVQQLTSIGQRIIHAIDPTDRCPVTPPPAAPPTDG</sequence>
<dbReference type="PANTHER" id="PTHR33164">
    <property type="entry name" value="TRANSCRIPTIONAL REGULATOR, MARR FAMILY"/>
    <property type="match status" value="1"/>
</dbReference>
<dbReference type="PANTHER" id="PTHR33164:SF99">
    <property type="entry name" value="MARR FAMILY REGULATORY PROTEIN"/>
    <property type="match status" value="1"/>
</dbReference>
<dbReference type="SUPFAM" id="SSF46785">
    <property type="entry name" value="Winged helix' DNA-binding domain"/>
    <property type="match status" value="1"/>
</dbReference>
<dbReference type="InterPro" id="IPR000835">
    <property type="entry name" value="HTH_MarR-typ"/>
</dbReference>
<dbReference type="EMBL" id="CP142149">
    <property type="protein sequence ID" value="WSE32468.1"/>
    <property type="molecule type" value="Genomic_DNA"/>
</dbReference>
<dbReference type="InterPro" id="IPR036390">
    <property type="entry name" value="WH_DNA-bd_sf"/>
</dbReference>